<evidence type="ECO:0000313" key="2">
    <source>
        <dbReference type="Proteomes" id="UP001365846"/>
    </source>
</evidence>
<evidence type="ECO:0008006" key="3">
    <source>
        <dbReference type="Google" id="ProtNLM"/>
    </source>
</evidence>
<proteinExistence type="predicted"/>
<dbReference type="Proteomes" id="UP001365846">
    <property type="component" value="Unassembled WGS sequence"/>
</dbReference>
<evidence type="ECO:0000313" key="1">
    <source>
        <dbReference type="EMBL" id="MEJ8810697.1"/>
    </source>
</evidence>
<keyword evidence="2" id="KW-1185">Reference proteome</keyword>
<comment type="caution">
    <text evidence="1">The sequence shown here is derived from an EMBL/GenBank/DDBJ whole genome shotgun (WGS) entry which is preliminary data.</text>
</comment>
<dbReference type="RefSeq" id="WP_340356010.1">
    <property type="nucleotide sequence ID" value="NZ_JBBKZU010000002.1"/>
</dbReference>
<gene>
    <name evidence="1" type="ORF">WKW77_06435</name>
</gene>
<dbReference type="EMBL" id="JBBKZU010000002">
    <property type="protein sequence ID" value="MEJ8810697.1"/>
    <property type="molecule type" value="Genomic_DNA"/>
</dbReference>
<organism evidence="1 2">
    <name type="scientific">Variovorax ureilyticus</name>
    <dbReference type="NCBI Taxonomy" id="1836198"/>
    <lineage>
        <taxon>Bacteria</taxon>
        <taxon>Pseudomonadati</taxon>
        <taxon>Pseudomonadota</taxon>
        <taxon>Betaproteobacteria</taxon>
        <taxon>Burkholderiales</taxon>
        <taxon>Comamonadaceae</taxon>
        <taxon>Variovorax</taxon>
    </lineage>
</organism>
<sequence length="352" mass="38587">MKLKRIGKWALNAVGGVASSLGFLRRSVVYFVPFLLSLQGCDEVVPQSVEEHIVIERDGSIAITYSGTFHDLADWLAVYEPEKADAAKVSRAALHALSVSPDVAEVREVKPHVYFVRRHLKTHLNEHELPWLIRDQGSSTNWSVAPLRFTEMSGISNGFQVDQDSLKSTLKALQEKLHDETQGGKELAKLVRAFKATVTIEIDDDMVGYTDATSKRRIGPGRSSYQWTLQVDKYRPPHFAFAFGDVDQAALKLDSAPAGTDCKSLIGDLCKCGPFILKGADDSMHTSYVPYEVSAGERTFHGCTNAKGEIPAVMTKRTGGCYVKLLPQEPALENEAARGKGGIQRGATCPAH</sequence>
<reference evidence="1 2" key="1">
    <citation type="submission" date="2024-03" db="EMBL/GenBank/DDBJ databases">
        <title>Novel species of the genus Variovorax.</title>
        <authorList>
            <person name="Liu Q."/>
            <person name="Xin Y.-H."/>
        </authorList>
    </citation>
    <scope>NUCLEOTIDE SEQUENCE [LARGE SCALE GENOMIC DNA]</scope>
    <source>
        <strain evidence="1 2">KACC 18899</strain>
    </source>
</reference>
<accession>A0ABU8VAL2</accession>
<name>A0ABU8VAL2_9BURK</name>
<protein>
    <recommendedName>
        <fullName evidence="3">Lipoprotein</fullName>
    </recommendedName>
</protein>